<dbReference type="AlphaFoldDB" id="F8PZM5"/>
<keyword evidence="1" id="KW-1133">Transmembrane helix</keyword>
<dbReference type="Proteomes" id="UP000008063">
    <property type="component" value="Unassembled WGS sequence"/>
</dbReference>
<feature type="transmembrane region" description="Helical" evidence="1">
    <location>
        <begin position="165"/>
        <end position="188"/>
    </location>
</feature>
<evidence type="ECO:0000313" key="2">
    <source>
        <dbReference type="EMBL" id="EGN98347.1"/>
    </source>
</evidence>
<organism evidence="3">
    <name type="scientific">Serpula lacrymans var. lacrymans (strain S7.3)</name>
    <name type="common">Dry rot fungus</name>
    <dbReference type="NCBI Taxonomy" id="936435"/>
    <lineage>
        <taxon>Eukaryota</taxon>
        <taxon>Fungi</taxon>
        <taxon>Dikarya</taxon>
        <taxon>Basidiomycota</taxon>
        <taxon>Agaricomycotina</taxon>
        <taxon>Agaricomycetes</taxon>
        <taxon>Agaricomycetidae</taxon>
        <taxon>Boletales</taxon>
        <taxon>Coniophorineae</taxon>
        <taxon>Serpulaceae</taxon>
        <taxon>Serpula</taxon>
    </lineage>
</organism>
<keyword evidence="1" id="KW-0472">Membrane</keyword>
<evidence type="ECO:0000256" key="1">
    <source>
        <dbReference type="SAM" id="Phobius"/>
    </source>
</evidence>
<accession>F8PZM5</accession>
<protein>
    <submittedName>
        <fullName evidence="2">Uncharacterized protein</fullName>
    </submittedName>
</protein>
<feature type="non-terminal residue" evidence="2">
    <location>
        <position position="189"/>
    </location>
</feature>
<keyword evidence="3" id="KW-1185">Reference proteome</keyword>
<sequence length="189" mass="21258">MSPVSTMLNERSLASQVAFKYTNGCCRWMKNTRCLETCERVIRPLSLAIIPMQISAQAVMLTRTYAFTGKKKAILVIFIFGFALLVAIAVWFIGIRFELRSNFFLYVANTGCYGNSPNATYNNNKPALGTGLVFLFTFLLDAFAILLVLWYAIRAKSYQGPLGRAFVLQSLSYFIMMSSLNLITATFFL</sequence>
<dbReference type="EMBL" id="GL945481">
    <property type="protein sequence ID" value="EGN98347.1"/>
    <property type="molecule type" value="Genomic_DNA"/>
</dbReference>
<reference evidence="3" key="1">
    <citation type="journal article" date="2011" name="Science">
        <title>The plant cell wall-decomposing machinery underlies the functional diversity of forest fungi.</title>
        <authorList>
            <person name="Eastwood D.C."/>
            <person name="Floudas D."/>
            <person name="Binder M."/>
            <person name="Majcherczyk A."/>
            <person name="Schneider P."/>
            <person name="Aerts A."/>
            <person name="Asiegbu F.O."/>
            <person name="Baker S.E."/>
            <person name="Barry K."/>
            <person name="Bendiksby M."/>
            <person name="Blumentritt M."/>
            <person name="Coutinho P.M."/>
            <person name="Cullen D."/>
            <person name="de Vries R.P."/>
            <person name="Gathman A."/>
            <person name="Goodell B."/>
            <person name="Henrissat B."/>
            <person name="Ihrmark K."/>
            <person name="Kauserud H."/>
            <person name="Kohler A."/>
            <person name="LaButti K."/>
            <person name="Lapidus A."/>
            <person name="Lavin J.L."/>
            <person name="Lee Y.-H."/>
            <person name="Lindquist E."/>
            <person name="Lilly W."/>
            <person name="Lucas S."/>
            <person name="Morin E."/>
            <person name="Murat C."/>
            <person name="Oguiza J.A."/>
            <person name="Park J."/>
            <person name="Pisabarro A.G."/>
            <person name="Riley R."/>
            <person name="Rosling A."/>
            <person name="Salamov A."/>
            <person name="Schmidt O."/>
            <person name="Schmutz J."/>
            <person name="Skrede I."/>
            <person name="Stenlid J."/>
            <person name="Wiebenga A."/>
            <person name="Xie X."/>
            <person name="Kuees U."/>
            <person name="Hibbett D.S."/>
            <person name="Hoffmeister D."/>
            <person name="Hoegberg N."/>
            <person name="Martin F."/>
            <person name="Grigoriev I.V."/>
            <person name="Watkinson S.C."/>
        </authorList>
    </citation>
    <scope>NUCLEOTIDE SEQUENCE [LARGE SCALE GENOMIC DNA]</scope>
    <source>
        <strain evidence="3">strain S7.3</strain>
    </source>
</reference>
<evidence type="ECO:0000313" key="3">
    <source>
        <dbReference type="Proteomes" id="UP000008063"/>
    </source>
</evidence>
<dbReference type="OrthoDB" id="3251775at2759"/>
<dbReference type="InParanoid" id="F8PZM5"/>
<name>F8PZM5_SERL3</name>
<feature type="transmembrane region" description="Helical" evidence="1">
    <location>
        <begin position="73"/>
        <end position="95"/>
    </location>
</feature>
<gene>
    <name evidence="2" type="ORF">SERLA73DRAFT_161159</name>
</gene>
<feature type="transmembrane region" description="Helical" evidence="1">
    <location>
        <begin position="132"/>
        <end position="153"/>
    </location>
</feature>
<proteinExistence type="predicted"/>
<keyword evidence="1" id="KW-0812">Transmembrane</keyword>
<dbReference type="HOGENOM" id="CLU_123679_0_0_1"/>